<evidence type="ECO:0000256" key="4">
    <source>
        <dbReference type="ARBA" id="ARBA00022475"/>
    </source>
</evidence>
<dbReference type="InterPro" id="IPR022357">
    <property type="entry name" value="MIP_CS"/>
</dbReference>
<evidence type="ECO:0000256" key="5">
    <source>
        <dbReference type="ARBA" id="ARBA00022519"/>
    </source>
</evidence>
<dbReference type="CDD" id="cd00333">
    <property type="entry name" value="MIP"/>
    <property type="match status" value="1"/>
</dbReference>
<evidence type="ECO:0000256" key="7">
    <source>
        <dbReference type="ARBA" id="ARBA00022737"/>
    </source>
</evidence>
<dbReference type="InterPro" id="IPR000425">
    <property type="entry name" value="MIP"/>
</dbReference>
<dbReference type="FunFam" id="1.20.1080.10:FF:000007">
    <property type="entry name" value="Aquaporin Z"/>
    <property type="match status" value="1"/>
</dbReference>
<evidence type="ECO:0000313" key="12">
    <source>
        <dbReference type="EMBL" id="GED22270.1"/>
    </source>
</evidence>
<evidence type="ECO:0000313" key="13">
    <source>
        <dbReference type="Proteomes" id="UP000319812"/>
    </source>
</evidence>
<dbReference type="PANTHER" id="PTHR19139:SF199">
    <property type="entry name" value="MIP17260P"/>
    <property type="match status" value="1"/>
</dbReference>
<keyword evidence="6 10" id="KW-0812">Transmembrane</keyword>
<organism evidence="12 13">
    <name type="scientific">Halomonas halmophila</name>
    <dbReference type="NCBI Taxonomy" id="252"/>
    <lineage>
        <taxon>Bacteria</taxon>
        <taxon>Pseudomonadati</taxon>
        <taxon>Pseudomonadota</taxon>
        <taxon>Gammaproteobacteria</taxon>
        <taxon>Oceanospirillales</taxon>
        <taxon>Halomonadaceae</taxon>
        <taxon>Halomonas</taxon>
    </lineage>
</organism>
<keyword evidence="5" id="KW-0997">Cell inner membrane</keyword>
<dbReference type="GO" id="GO:0015250">
    <property type="term" value="F:water channel activity"/>
    <property type="evidence" value="ECO:0007669"/>
    <property type="project" value="TreeGrafter"/>
</dbReference>
<keyword evidence="13" id="KW-1185">Reference proteome</keyword>
<feature type="transmembrane region" description="Helical" evidence="11">
    <location>
        <begin position="205"/>
        <end position="223"/>
    </location>
</feature>
<comment type="similarity">
    <text evidence="2 10">Belongs to the MIP/aquaporin (TC 1.A.8) family.</text>
</comment>
<comment type="caution">
    <text evidence="12">The sequence shown here is derived from an EMBL/GenBank/DDBJ whole genome shotgun (WGS) entry which is preliminary data.</text>
</comment>
<keyword evidence="4" id="KW-1003">Cell membrane</keyword>
<feature type="transmembrane region" description="Helical" evidence="11">
    <location>
        <begin position="131"/>
        <end position="152"/>
    </location>
</feature>
<dbReference type="Pfam" id="PF00230">
    <property type="entry name" value="MIP"/>
    <property type="match status" value="1"/>
</dbReference>
<evidence type="ECO:0000256" key="2">
    <source>
        <dbReference type="ARBA" id="ARBA00006175"/>
    </source>
</evidence>
<dbReference type="NCBIfam" id="NF003838">
    <property type="entry name" value="PRK05420.1"/>
    <property type="match status" value="1"/>
</dbReference>
<feature type="transmembrane region" description="Helical" evidence="11">
    <location>
        <begin position="164"/>
        <end position="185"/>
    </location>
</feature>
<proteinExistence type="inferred from homology"/>
<gene>
    <name evidence="12" type="primary">aqpZ</name>
    <name evidence="12" type="ORF">HHA01_12470</name>
</gene>
<dbReference type="InterPro" id="IPR023271">
    <property type="entry name" value="Aquaporin-like"/>
</dbReference>
<sequence>MDMERYIAEFFGTLCLVLFGCGSIVLSASYPSLGIGLLGIALAFGLTMLTMALAIGHISGCHLNPAVSVGLWAGGRFPGNELPYYIASQLMGALIAAGMLYLIASGKPGFDFSQGFGANGYGEHSPGGYDVVSALLTETLMTMIYVFVMLGATDKRAPARVAPFAAGLCLTMIYLISVPITNGSINPARSTSTAMFVGDWAMDQLWLFWIAPMIGALLGAVVYRMISGAWAEEDAEEAAPETEKDPGRIV</sequence>
<reference evidence="12 13" key="1">
    <citation type="submission" date="2019-06" db="EMBL/GenBank/DDBJ databases">
        <title>Whole genome shotgun sequence of Halomonas halmophila NBRC 15537.</title>
        <authorList>
            <person name="Hosoyama A."/>
            <person name="Uohara A."/>
            <person name="Ohji S."/>
            <person name="Ichikawa N."/>
        </authorList>
    </citation>
    <scope>NUCLEOTIDE SEQUENCE [LARGE SCALE GENOMIC DNA]</scope>
    <source>
        <strain evidence="12 13">NBRC 15537</strain>
    </source>
</reference>
<evidence type="ECO:0000256" key="10">
    <source>
        <dbReference type="RuleBase" id="RU000477"/>
    </source>
</evidence>
<dbReference type="AlphaFoldDB" id="A0A4Y4F3U5"/>
<keyword evidence="9 11" id="KW-0472">Membrane</keyword>
<keyword evidence="8 11" id="KW-1133">Transmembrane helix</keyword>
<dbReference type="Gene3D" id="1.20.1080.10">
    <property type="entry name" value="Glycerol uptake facilitator protein"/>
    <property type="match status" value="1"/>
</dbReference>
<dbReference type="NCBIfam" id="TIGR00861">
    <property type="entry name" value="MIP"/>
    <property type="match status" value="1"/>
</dbReference>
<evidence type="ECO:0000256" key="11">
    <source>
        <dbReference type="SAM" id="Phobius"/>
    </source>
</evidence>
<dbReference type="SUPFAM" id="SSF81338">
    <property type="entry name" value="Aquaporin-like"/>
    <property type="match status" value="1"/>
</dbReference>
<name>A0A4Y4F3U5_9GAMM</name>
<evidence type="ECO:0000256" key="6">
    <source>
        <dbReference type="ARBA" id="ARBA00022692"/>
    </source>
</evidence>
<dbReference type="GO" id="GO:0005886">
    <property type="term" value="C:plasma membrane"/>
    <property type="evidence" value="ECO:0007669"/>
    <property type="project" value="UniProtKB-SubCell"/>
</dbReference>
<dbReference type="Proteomes" id="UP000319812">
    <property type="component" value="Unassembled WGS sequence"/>
</dbReference>
<comment type="subcellular location">
    <subcellularLocation>
        <location evidence="1">Cell membrane</location>
        <topology evidence="1">Multi-pass membrane protein</topology>
    </subcellularLocation>
</comment>
<dbReference type="InterPro" id="IPR034294">
    <property type="entry name" value="Aquaporin_transptr"/>
</dbReference>
<dbReference type="PROSITE" id="PS51257">
    <property type="entry name" value="PROKAR_LIPOPROTEIN"/>
    <property type="match status" value="1"/>
</dbReference>
<dbReference type="PRINTS" id="PR00783">
    <property type="entry name" value="MINTRINSICP"/>
</dbReference>
<feature type="transmembrane region" description="Helical" evidence="11">
    <location>
        <begin position="82"/>
        <end position="104"/>
    </location>
</feature>
<accession>A0A4Y4F3U5</accession>
<evidence type="ECO:0000256" key="3">
    <source>
        <dbReference type="ARBA" id="ARBA00022448"/>
    </source>
</evidence>
<feature type="transmembrane region" description="Helical" evidence="11">
    <location>
        <begin position="37"/>
        <end position="61"/>
    </location>
</feature>
<evidence type="ECO:0000256" key="1">
    <source>
        <dbReference type="ARBA" id="ARBA00004651"/>
    </source>
</evidence>
<dbReference type="EMBL" id="BJOC01000018">
    <property type="protein sequence ID" value="GED22270.1"/>
    <property type="molecule type" value="Genomic_DNA"/>
</dbReference>
<keyword evidence="3 10" id="KW-0813">Transport</keyword>
<evidence type="ECO:0000256" key="9">
    <source>
        <dbReference type="ARBA" id="ARBA00023136"/>
    </source>
</evidence>
<keyword evidence="7" id="KW-0677">Repeat</keyword>
<protein>
    <submittedName>
        <fullName evidence="12">Aquaporin Z</fullName>
    </submittedName>
</protein>
<dbReference type="PROSITE" id="PS00221">
    <property type="entry name" value="MIP"/>
    <property type="match status" value="1"/>
</dbReference>
<dbReference type="PANTHER" id="PTHR19139">
    <property type="entry name" value="AQUAPORIN TRANSPORTER"/>
    <property type="match status" value="1"/>
</dbReference>
<evidence type="ECO:0000256" key="8">
    <source>
        <dbReference type="ARBA" id="ARBA00022989"/>
    </source>
</evidence>